<dbReference type="InterPro" id="IPR008271">
    <property type="entry name" value="Ser/Thr_kinase_AS"/>
</dbReference>
<feature type="compositionally biased region" description="Polar residues" evidence="10">
    <location>
        <begin position="982"/>
        <end position="993"/>
    </location>
</feature>
<dbReference type="PANTHER" id="PTHR44899">
    <property type="entry name" value="CAMK FAMILY PROTEIN KINASE"/>
    <property type="match status" value="1"/>
</dbReference>
<evidence type="ECO:0000256" key="7">
    <source>
        <dbReference type="ARBA" id="ARBA00047899"/>
    </source>
</evidence>
<evidence type="ECO:0000259" key="11">
    <source>
        <dbReference type="PROSITE" id="PS50011"/>
    </source>
</evidence>
<feature type="binding site" evidence="9">
    <location>
        <position position="38"/>
    </location>
    <ligand>
        <name>ATP</name>
        <dbReference type="ChEBI" id="CHEBI:30616"/>
    </ligand>
</feature>
<reference evidence="12 13" key="1">
    <citation type="submission" date="2024-04" db="EMBL/GenBank/DDBJ databases">
        <title>Tritrichomonas musculus Genome.</title>
        <authorList>
            <person name="Alves-Ferreira E."/>
            <person name="Grigg M."/>
            <person name="Lorenzi H."/>
            <person name="Galac M."/>
        </authorList>
    </citation>
    <scope>NUCLEOTIDE SEQUENCE [LARGE SCALE GENOMIC DNA]</scope>
    <source>
        <strain evidence="12 13">EAF2021</strain>
    </source>
</reference>
<evidence type="ECO:0000256" key="2">
    <source>
        <dbReference type="ARBA" id="ARBA00022527"/>
    </source>
</evidence>
<evidence type="ECO:0000313" key="12">
    <source>
        <dbReference type="EMBL" id="KAK8876292.1"/>
    </source>
</evidence>
<evidence type="ECO:0000256" key="1">
    <source>
        <dbReference type="ARBA" id="ARBA00012513"/>
    </source>
</evidence>
<feature type="region of interest" description="Disordered" evidence="10">
    <location>
        <begin position="1020"/>
        <end position="1067"/>
    </location>
</feature>
<feature type="compositionally biased region" description="Acidic residues" evidence="10">
    <location>
        <begin position="1161"/>
        <end position="1191"/>
    </location>
</feature>
<feature type="region of interest" description="Disordered" evidence="10">
    <location>
        <begin position="344"/>
        <end position="826"/>
    </location>
</feature>
<feature type="region of interest" description="Disordered" evidence="10">
    <location>
        <begin position="1151"/>
        <end position="1199"/>
    </location>
</feature>
<comment type="catalytic activity">
    <reaction evidence="8">
        <text>L-seryl-[protein] + ATP = O-phospho-L-seryl-[protein] + ADP + H(+)</text>
        <dbReference type="Rhea" id="RHEA:17989"/>
        <dbReference type="Rhea" id="RHEA-COMP:9863"/>
        <dbReference type="Rhea" id="RHEA-COMP:11604"/>
        <dbReference type="ChEBI" id="CHEBI:15378"/>
        <dbReference type="ChEBI" id="CHEBI:29999"/>
        <dbReference type="ChEBI" id="CHEBI:30616"/>
        <dbReference type="ChEBI" id="CHEBI:83421"/>
        <dbReference type="ChEBI" id="CHEBI:456216"/>
        <dbReference type="EC" id="2.7.11.1"/>
    </reaction>
</comment>
<comment type="caution">
    <text evidence="12">The sequence shown here is derived from an EMBL/GenBank/DDBJ whole genome shotgun (WGS) entry which is preliminary data.</text>
</comment>
<evidence type="ECO:0000256" key="4">
    <source>
        <dbReference type="ARBA" id="ARBA00022741"/>
    </source>
</evidence>
<dbReference type="InterPro" id="IPR051131">
    <property type="entry name" value="NEK_Ser/Thr_kinase_NIMA"/>
</dbReference>
<evidence type="ECO:0000256" key="9">
    <source>
        <dbReference type="PROSITE-ProRule" id="PRU10141"/>
    </source>
</evidence>
<feature type="compositionally biased region" description="Low complexity" evidence="10">
    <location>
        <begin position="745"/>
        <end position="778"/>
    </location>
</feature>
<name>A0ABR2JGD6_9EUKA</name>
<dbReference type="SUPFAM" id="SSF56112">
    <property type="entry name" value="Protein kinase-like (PK-like)"/>
    <property type="match status" value="1"/>
</dbReference>
<proteinExistence type="predicted"/>
<dbReference type="EMBL" id="JAPFFF010000012">
    <property type="protein sequence ID" value="KAK8876292.1"/>
    <property type="molecule type" value="Genomic_DNA"/>
</dbReference>
<evidence type="ECO:0000256" key="10">
    <source>
        <dbReference type="SAM" id="MobiDB-lite"/>
    </source>
</evidence>
<dbReference type="InterPro" id="IPR000719">
    <property type="entry name" value="Prot_kinase_dom"/>
</dbReference>
<feature type="region of interest" description="Disordered" evidence="10">
    <location>
        <begin position="1115"/>
        <end position="1135"/>
    </location>
</feature>
<dbReference type="SMART" id="SM00220">
    <property type="entry name" value="S_TKc"/>
    <property type="match status" value="1"/>
</dbReference>
<feature type="compositionally biased region" description="Basic and acidic residues" evidence="10">
    <location>
        <begin position="779"/>
        <end position="789"/>
    </location>
</feature>
<keyword evidence="2" id="KW-0723">Serine/threonine-protein kinase</keyword>
<keyword evidence="13" id="KW-1185">Reference proteome</keyword>
<feature type="compositionally biased region" description="Low complexity" evidence="10">
    <location>
        <begin position="712"/>
        <end position="737"/>
    </location>
</feature>
<evidence type="ECO:0000256" key="6">
    <source>
        <dbReference type="ARBA" id="ARBA00022840"/>
    </source>
</evidence>
<dbReference type="Proteomes" id="UP001470230">
    <property type="component" value="Unassembled WGS sequence"/>
</dbReference>
<dbReference type="Pfam" id="PF00069">
    <property type="entry name" value="Pkinase"/>
    <property type="match status" value="1"/>
</dbReference>
<feature type="compositionally biased region" description="Low complexity" evidence="10">
    <location>
        <begin position="996"/>
        <end position="1005"/>
    </location>
</feature>
<evidence type="ECO:0000256" key="3">
    <source>
        <dbReference type="ARBA" id="ARBA00022679"/>
    </source>
</evidence>
<dbReference type="InterPro" id="IPR017441">
    <property type="entry name" value="Protein_kinase_ATP_BS"/>
</dbReference>
<dbReference type="InterPro" id="IPR011009">
    <property type="entry name" value="Kinase-like_dom_sf"/>
</dbReference>
<feature type="compositionally biased region" description="Low complexity" evidence="10">
    <location>
        <begin position="1054"/>
        <end position="1067"/>
    </location>
</feature>
<evidence type="ECO:0000313" key="13">
    <source>
        <dbReference type="Proteomes" id="UP001470230"/>
    </source>
</evidence>
<dbReference type="EC" id="2.7.11.1" evidence="1"/>
<feature type="region of interest" description="Disordered" evidence="10">
    <location>
        <begin position="949"/>
        <end position="1005"/>
    </location>
</feature>
<dbReference type="PROSITE" id="PS00108">
    <property type="entry name" value="PROTEIN_KINASE_ST"/>
    <property type="match status" value="1"/>
</dbReference>
<accession>A0ABR2JGD6</accession>
<protein>
    <recommendedName>
        <fullName evidence="1">non-specific serine/threonine protein kinase</fullName>
        <ecNumber evidence="1">2.7.11.1</ecNumber>
    </recommendedName>
</protein>
<feature type="compositionally biased region" description="Low complexity" evidence="10">
    <location>
        <begin position="858"/>
        <end position="868"/>
    </location>
</feature>
<feature type="compositionally biased region" description="Polar residues" evidence="10">
    <location>
        <begin position="1151"/>
        <end position="1160"/>
    </location>
</feature>
<dbReference type="Gene3D" id="3.30.200.20">
    <property type="entry name" value="Phosphorylase Kinase, domain 1"/>
    <property type="match status" value="1"/>
</dbReference>
<organism evidence="12 13">
    <name type="scientific">Tritrichomonas musculus</name>
    <dbReference type="NCBI Taxonomy" id="1915356"/>
    <lineage>
        <taxon>Eukaryota</taxon>
        <taxon>Metamonada</taxon>
        <taxon>Parabasalia</taxon>
        <taxon>Tritrichomonadida</taxon>
        <taxon>Tritrichomonadidae</taxon>
        <taxon>Tritrichomonas</taxon>
    </lineage>
</organism>
<evidence type="ECO:0000256" key="5">
    <source>
        <dbReference type="ARBA" id="ARBA00022777"/>
    </source>
</evidence>
<comment type="catalytic activity">
    <reaction evidence="7">
        <text>L-threonyl-[protein] + ATP = O-phospho-L-threonyl-[protein] + ADP + H(+)</text>
        <dbReference type="Rhea" id="RHEA:46608"/>
        <dbReference type="Rhea" id="RHEA-COMP:11060"/>
        <dbReference type="Rhea" id="RHEA-COMP:11605"/>
        <dbReference type="ChEBI" id="CHEBI:15378"/>
        <dbReference type="ChEBI" id="CHEBI:30013"/>
        <dbReference type="ChEBI" id="CHEBI:30616"/>
        <dbReference type="ChEBI" id="CHEBI:61977"/>
        <dbReference type="ChEBI" id="CHEBI:456216"/>
        <dbReference type="EC" id="2.7.11.1"/>
    </reaction>
</comment>
<keyword evidence="4 9" id="KW-0547">Nucleotide-binding</keyword>
<feature type="compositionally biased region" description="Low complexity" evidence="10">
    <location>
        <begin position="367"/>
        <end position="697"/>
    </location>
</feature>
<feature type="compositionally biased region" description="Polar residues" evidence="10">
    <location>
        <begin position="1028"/>
        <end position="1047"/>
    </location>
</feature>
<feature type="domain" description="Protein kinase" evidence="11">
    <location>
        <begin position="9"/>
        <end position="265"/>
    </location>
</feature>
<sequence>MKKSRTNQYEKIKTLGQGGYGSAILVRRKQDQKLYVMKQVKMVKLSRREKQDALREATILSVLNCPYIVSFLESFEERGYLYIVMEYADGGDLDKKIHRQRTKKKFFPEELIINIFIQICLALKYLHDRKVLHRDIKAQNVFLTTEGFVKLGDFGIAKVLQSTMQLAQSQIGTPYYLSPEICNNQKYNSKTDIWSLGCLLYEMATLNHPFDAKNVQMLMQRIKVAKYNPIPKVFSDNLAQLIDVMLKKNPRDRPSINQILGFPFIKKRISNFYDKTMMEYEMNHTVLHGSNILSSNQNHNNPNQNQNNGIIILNQQNNNSDKNGQARPPDSALKCMNQLQNKHIQPPQNAQVHPPAQPQSRQALSAPQQPNRQNHPPQNQQQNKPSQPQQQSRQNQPNQQQNRPNQPQQNPQQNKQVQPPQQQQDRQPQPNQPQNRPSQQQQNLQQNKQVQPPQQQPNRQNQPQQNPQQQNKQNQPQQNQQQNKPQQQIKPSQPQQNPQQNKQAQQQQQPQNPQLNKQNQAQAQPQQTSQQQQRVQPPQQQPQDNQNQQQQQSRQAQPSQQNNANQQHQIKQNQQQEQRVQPPQQQHLPSQQQQQIKPNQPQQNPQQQPAQNTPSQQPQNPQLNKQNQPQAQPQQTNQQQQRVQPPQQQNMPSQQQQQNRPSQPQQNTQQQQIKQNQQQQEQRVQPPQQQNPQLQQQSKMVQPIQPPRPDPSKQQNRPNQPQQQPSKQVQPPQQQNRPNPPPQQPSKQVQPPQQPPNKQNQPPPSQNRYQLQPPQNRNQRPESHARVQDQSRNNQQQQSPPRRNVPSAQDFSSPRRPARNVPVDQNRYEELKQKLAQRENQRQLNAAHMINRRHNRHSSNSSSENGSSDKPSEGQGSHCNGRFAALFRELASKVEQKRILQQERMQAIAHNRVNYPPNAQNQRHQDRQLNVMNANNPKLQKQQLKSFLDPKKVRKVSPNRVIKSSASRRPQPPNQHRNQPPGTSNSNYRMNPQNSPPKVQQQRQPQPQILIRNLYEQHKPAQPPIDRISSNDQMKNFDSHSSSQMSEDPSWAIENSSSNFSESDSSFDSNLLRPKIVHNDVMPFPGVNEAAKASPPLKSSSSYAGEQKVVQFFTQSENEDEKASNDIVGNDEDGENLEKTFGIALSLSQALNLPDTNVNDQAEEGFESENDEDANMDSDDDSNSDPQESDFDPYQNQSP</sequence>
<dbReference type="Gene3D" id="1.10.510.10">
    <property type="entry name" value="Transferase(Phosphotransferase) domain 1"/>
    <property type="match status" value="1"/>
</dbReference>
<keyword evidence="6 9" id="KW-0067">ATP-binding</keyword>
<evidence type="ECO:0000256" key="8">
    <source>
        <dbReference type="ARBA" id="ARBA00048679"/>
    </source>
</evidence>
<feature type="compositionally biased region" description="Low complexity" evidence="10">
    <location>
        <begin position="790"/>
        <end position="807"/>
    </location>
</feature>
<dbReference type="PANTHER" id="PTHR44899:SF3">
    <property type="entry name" value="SERINE_THREONINE-PROTEIN KINASE NEK1"/>
    <property type="match status" value="1"/>
</dbReference>
<feature type="region of interest" description="Disordered" evidence="10">
    <location>
        <begin position="851"/>
        <end position="879"/>
    </location>
</feature>
<keyword evidence="3" id="KW-0808">Transferase</keyword>
<keyword evidence="5" id="KW-0418">Kinase</keyword>
<gene>
    <name evidence="12" type="ORF">M9Y10_006487</name>
</gene>
<dbReference type="CDD" id="cd08215">
    <property type="entry name" value="STKc_Nek"/>
    <property type="match status" value="1"/>
</dbReference>
<dbReference type="PROSITE" id="PS50011">
    <property type="entry name" value="PROTEIN_KINASE_DOM"/>
    <property type="match status" value="1"/>
</dbReference>
<dbReference type="PROSITE" id="PS00107">
    <property type="entry name" value="PROTEIN_KINASE_ATP"/>
    <property type="match status" value="1"/>
</dbReference>